<organism evidence="1 2">
    <name type="scientific">Streptococcus pseudoporcinus</name>
    <dbReference type="NCBI Taxonomy" id="361101"/>
    <lineage>
        <taxon>Bacteria</taxon>
        <taxon>Bacillati</taxon>
        <taxon>Bacillota</taxon>
        <taxon>Bacilli</taxon>
        <taxon>Lactobacillales</taxon>
        <taxon>Streptococcaceae</taxon>
        <taxon>Streptococcus</taxon>
    </lineage>
</organism>
<dbReference type="GO" id="GO:0030153">
    <property type="term" value="P:bacteriocin immunity"/>
    <property type="evidence" value="ECO:0007669"/>
    <property type="project" value="InterPro"/>
</dbReference>
<dbReference type="AlphaFoldDB" id="A0A4U9XIU6"/>
<evidence type="ECO:0000313" key="1">
    <source>
        <dbReference type="EMBL" id="VTS12909.1"/>
    </source>
</evidence>
<dbReference type="InterPro" id="IPR015046">
    <property type="entry name" value="LciA_Immunity-like"/>
</dbReference>
<dbReference type="RefSeq" id="WP_077323076.1">
    <property type="nucleotide sequence ID" value="NZ_FMWH01000016.1"/>
</dbReference>
<proteinExistence type="predicted"/>
<sequence length="119" mass="13596">MAGFHHSVEDILIPNIEANFMKITKNDLLIEVTNLILNPAVKEEERQLLITSKNNIEKSQHIENNVMNLSNDLRQLAVKNLSSKEVMSIPVNEFYKKICSYNELQKNIARGLGSYGIIR</sequence>
<evidence type="ECO:0000313" key="2">
    <source>
        <dbReference type="Proteomes" id="UP000394068"/>
    </source>
</evidence>
<gene>
    <name evidence="1" type="ORF">NCTC5386_00741</name>
</gene>
<protein>
    <submittedName>
        <fullName evidence="1">Enterocin A Immunity protein</fullName>
    </submittedName>
</protein>
<reference evidence="1 2" key="1">
    <citation type="submission" date="2019-05" db="EMBL/GenBank/DDBJ databases">
        <authorList>
            <consortium name="Pathogen Informatics"/>
        </authorList>
    </citation>
    <scope>NUCLEOTIDE SEQUENCE [LARGE SCALE GENOMIC DNA]</scope>
    <source>
        <strain evidence="1 2">NCTC5386</strain>
    </source>
</reference>
<dbReference type="EMBL" id="CABEHT010000001">
    <property type="protein sequence ID" value="VTS12909.1"/>
    <property type="molecule type" value="Genomic_DNA"/>
</dbReference>
<dbReference type="Proteomes" id="UP000394068">
    <property type="component" value="Unassembled WGS sequence"/>
</dbReference>
<dbReference type="CDD" id="cd21059">
    <property type="entry name" value="LciA-like"/>
    <property type="match status" value="1"/>
</dbReference>
<dbReference type="Pfam" id="PF08951">
    <property type="entry name" value="EntA_Immun"/>
    <property type="match status" value="1"/>
</dbReference>
<name>A0A4U9XIU6_9STRE</name>
<accession>A0A4U9XIU6</accession>